<dbReference type="PANTHER" id="PTHR30563">
    <property type="entry name" value="DNA RECOMBINATION PROTEIN RMUC"/>
    <property type="match status" value="1"/>
</dbReference>
<evidence type="ECO:0000256" key="3">
    <source>
        <dbReference type="ARBA" id="ARBA00023054"/>
    </source>
</evidence>
<comment type="function">
    <text evidence="1">Involved in DNA recombination.</text>
</comment>
<evidence type="ECO:0000256" key="2">
    <source>
        <dbReference type="ARBA" id="ARBA00009840"/>
    </source>
</evidence>
<dbReference type="Pfam" id="PF02646">
    <property type="entry name" value="RmuC"/>
    <property type="match status" value="1"/>
</dbReference>
<organism evidence="6 7">
    <name type="scientific">Candidatus Schekmanbacteria bacterium RIFCSPLOWO2_12_FULL_38_15</name>
    <dbReference type="NCBI Taxonomy" id="1817883"/>
    <lineage>
        <taxon>Bacteria</taxon>
        <taxon>Candidatus Schekmaniibacteriota</taxon>
    </lineage>
</organism>
<dbReference type="STRING" id="1817883.A3G31_11010"/>
<evidence type="ECO:0000256" key="1">
    <source>
        <dbReference type="ARBA" id="ARBA00003416"/>
    </source>
</evidence>
<evidence type="ECO:0000256" key="5">
    <source>
        <dbReference type="SAM" id="Coils"/>
    </source>
</evidence>
<keyword evidence="3 5" id="KW-0175">Coiled coil</keyword>
<evidence type="ECO:0008006" key="8">
    <source>
        <dbReference type="Google" id="ProtNLM"/>
    </source>
</evidence>
<dbReference type="AlphaFoldDB" id="A0A1F7SH58"/>
<proteinExistence type="inferred from homology"/>
<accession>A0A1F7SH58</accession>
<evidence type="ECO:0000256" key="4">
    <source>
        <dbReference type="ARBA" id="ARBA00023172"/>
    </source>
</evidence>
<evidence type="ECO:0000313" key="6">
    <source>
        <dbReference type="EMBL" id="OGL52507.1"/>
    </source>
</evidence>
<protein>
    <recommendedName>
        <fullName evidence="8">Recombinase RmuC</fullName>
    </recommendedName>
</protein>
<dbReference type="InterPro" id="IPR003798">
    <property type="entry name" value="DNA_recombination_RmuC"/>
</dbReference>
<dbReference type="Proteomes" id="UP000178082">
    <property type="component" value="Unassembled WGS sequence"/>
</dbReference>
<dbReference type="PANTHER" id="PTHR30563:SF0">
    <property type="entry name" value="DNA RECOMBINATION PROTEIN RMUC"/>
    <property type="match status" value="1"/>
</dbReference>
<comment type="caution">
    <text evidence="6">The sequence shown here is derived from an EMBL/GenBank/DDBJ whole genome shotgun (WGS) entry which is preliminary data.</text>
</comment>
<feature type="coiled-coil region" evidence="5">
    <location>
        <begin position="180"/>
        <end position="207"/>
    </location>
</feature>
<feature type="coiled-coil region" evidence="5">
    <location>
        <begin position="26"/>
        <end position="113"/>
    </location>
</feature>
<comment type="similarity">
    <text evidence="2">Belongs to the RmuC family.</text>
</comment>
<dbReference type="EMBL" id="MGDI01000031">
    <property type="protein sequence ID" value="OGL52507.1"/>
    <property type="molecule type" value="Genomic_DNA"/>
</dbReference>
<keyword evidence="4" id="KW-0233">DNA recombination</keyword>
<sequence length="460" mass="51842">MEIFFTIIGIAIGAVFAWFIATAKAKTTLLEKIKEAENKSAGLETTVSELRKQLTDKAIEYSNLNASFQNEHSLRIKAETQLEEAQKNLNEQKQLLENAAQQLKETFNSLSSEALKSNNQAFLDLAKSSLEKYMADAKGDLEKRQETINETLKPVKDSLEKYETHIKELEISRQSAYTGLKLYLDDMKNVQEKLQKETNALVTALKTSQVRGKYGEIGLKRVVEFAGMNEFCDFEEQVSITTDDGKLRPDLIVKLPGNKKVIVDAKVPLSAYMQAFETTDENERKAFLLKHSQAVREHLKLLSSKSYWSQFDGTTDFVVLYLQIESSFGAALEIDRTLIEDAINNRIIFATPTTIISLLRTVAFSWQQEKIAENSKNIWDAGVELYSRINTLLEHIENIGGGLKSAVENYNKAVSSIESRFIPGARKLKELGASKIDKELPELAQIDQAIRTLPEIEKNS</sequence>
<reference evidence="6 7" key="1">
    <citation type="journal article" date="2016" name="Nat. Commun.">
        <title>Thousands of microbial genomes shed light on interconnected biogeochemical processes in an aquifer system.</title>
        <authorList>
            <person name="Anantharaman K."/>
            <person name="Brown C.T."/>
            <person name="Hug L.A."/>
            <person name="Sharon I."/>
            <person name="Castelle C.J."/>
            <person name="Probst A.J."/>
            <person name="Thomas B.C."/>
            <person name="Singh A."/>
            <person name="Wilkins M.J."/>
            <person name="Karaoz U."/>
            <person name="Brodie E.L."/>
            <person name="Williams K.H."/>
            <person name="Hubbard S.S."/>
            <person name="Banfield J.F."/>
        </authorList>
    </citation>
    <scope>NUCLEOTIDE SEQUENCE [LARGE SCALE GENOMIC DNA]</scope>
</reference>
<gene>
    <name evidence="6" type="ORF">A3G31_11010</name>
</gene>
<dbReference type="GO" id="GO:0006310">
    <property type="term" value="P:DNA recombination"/>
    <property type="evidence" value="ECO:0007669"/>
    <property type="project" value="UniProtKB-KW"/>
</dbReference>
<evidence type="ECO:0000313" key="7">
    <source>
        <dbReference type="Proteomes" id="UP000178082"/>
    </source>
</evidence>
<name>A0A1F7SH58_9BACT</name>